<dbReference type="AlphaFoldDB" id="A0A395SP16"/>
<evidence type="ECO:0000313" key="1">
    <source>
        <dbReference type="EMBL" id="RGP74194.1"/>
    </source>
</evidence>
<sequence length="150" mass="16138">MSSNNIKQNIEATTKSYVSSFVEAKAENNPQIVNRDTSPDCLRSMLPSILGGGGTMPNEAYEAIFAKGLQAGGMESCRITDLVIDVDSLKAAVTAVADMVFLGEKSSMDFSWFLHFNDDGSKIVKIVEFVDSLTFTGLQQKMAGAAKQGE</sequence>
<organism evidence="1 2">
    <name type="scientific">Fusarium sporotrichioides</name>
    <dbReference type="NCBI Taxonomy" id="5514"/>
    <lineage>
        <taxon>Eukaryota</taxon>
        <taxon>Fungi</taxon>
        <taxon>Dikarya</taxon>
        <taxon>Ascomycota</taxon>
        <taxon>Pezizomycotina</taxon>
        <taxon>Sordariomycetes</taxon>
        <taxon>Hypocreomycetidae</taxon>
        <taxon>Hypocreales</taxon>
        <taxon>Nectriaceae</taxon>
        <taxon>Fusarium</taxon>
    </lineage>
</organism>
<reference evidence="1 2" key="1">
    <citation type="journal article" date="2018" name="PLoS Pathog.">
        <title>Evolution of structural diversity of trichothecenes, a family of toxins produced by plant pathogenic and entomopathogenic fungi.</title>
        <authorList>
            <person name="Proctor R.H."/>
            <person name="McCormick S.P."/>
            <person name="Kim H.S."/>
            <person name="Cardoza R.E."/>
            <person name="Stanley A.M."/>
            <person name="Lindo L."/>
            <person name="Kelly A."/>
            <person name="Brown D.W."/>
            <person name="Lee T."/>
            <person name="Vaughan M.M."/>
            <person name="Alexander N.J."/>
            <person name="Busman M."/>
            <person name="Gutierrez S."/>
        </authorList>
    </citation>
    <scope>NUCLEOTIDE SEQUENCE [LARGE SCALE GENOMIC DNA]</scope>
    <source>
        <strain evidence="1 2">NRRL 3299</strain>
    </source>
</reference>
<dbReference type="SUPFAM" id="SSF54427">
    <property type="entry name" value="NTF2-like"/>
    <property type="match status" value="1"/>
</dbReference>
<dbReference type="InterPro" id="IPR032710">
    <property type="entry name" value="NTF2-like_dom_sf"/>
</dbReference>
<accession>A0A395SP16</accession>
<comment type="caution">
    <text evidence="1">The sequence shown here is derived from an EMBL/GenBank/DDBJ whole genome shotgun (WGS) entry which is preliminary data.</text>
</comment>
<name>A0A395SP16_FUSSP</name>
<evidence type="ECO:0008006" key="3">
    <source>
        <dbReference type="Google" id="ProtNLM"/>
    </source>
</evidence>
<gene>
    <name evidence="1" type="ORF">FSPOR_1889</name>
</gene>
<proteinExistence type="predicted"/>
<keyword evidence="2" id="KW-1185">Reference proteome</keyword>
<dbReference type="EMBL" id="PXOF01000023">
    <property type="protein sequence ID" value="RGP74194.1"/>
    <property type="molecule type" value="Genomic_DNA"/>
</dbReference>
<dbReference type="Proteomes" id="UP000266152">
    <property type="component" value="Unassembled WGS sequence"/>
</dbReference>
<protein>
    <recommendedName>
        <fullName evidence="3">SnoaL-like domain-containing protein</fullName>
    </recommendedName>
</protein>
<evidence type="ECO:0000313" key="2">
    <source>
        <dbReference type="Proteomes" id="UP000266152"/>
    </source>
</evidence>